<feature type="domain" description="Nucleoporin Nup133/Nup155-like N-terminal" evidence="14">
    <location>
        <begin position="108"/>
        <end position="562"/>
    </location>
</feature>
<evidence type="ECO:0000313" key="16">
    <source>
        <dbReference type="Proteomes" id="UP001296104"/>
    </source>
</evidence>
<dbReference type="Pfam" id="PF03177">
    <property type="entry name" value="Nucleoporin_C"/>
    <property type="match status" value="1"/>
</dbReference>
<dbReference type="Gene3D" id="1.20.58.1780">
    <property type="match status" value="1"/>
</dbReference>
<dbReference type="GO" id="GO:0051028">
    <property type="term" value="P:mRNA transport"/>
    <property type="evidence" value="ECO:0007669"/>
    <property type="project" value="UniProtKB-KW"/>
</dbReference>
<keyword evidence="6" id="KW-0509">mRNA transport</keyword>
<evidence type="ECO:0000313" key="15">
    <source>
        <dbReference type="EMBL" id="CAK4033394.1"/>
    </source>
</evidence>
<keyword evidence="11" id="KW-0539">Nucleus</keyword>
<evidence type="ECO:0000259" key="13">
    <source>
        <dbReference type="Pfam" id="PF03177"/>
    </source>
</evidence>
<comment type="caution">
    <text evidence="15">The sequence shown here is derived from an EMBL/GenBank/DDBJ whole genome shotgun (WGS) entry which is preliminary data.</text>
</comment>
<dbReference type="GO" id="GO:0017056">
    <property type="term" value="F:structural constituent of nuclear pore"/>
    <property type="evidence" value="ECO:0007669"/>
    <property type="project" value="InterPro"/>
</dbReference>
<keyword evidence="8" id="KW-0811">Translocation</keyword>
<comment type="similarity">
    <text evidence="4">Belongs to the non-repetitive/WGA-negative nucleoporin family.</text>
</comment>
<dbReference type="InterPro" id="IPR042533">
    <property type="entry name" value="Nucleoporin_Nup155_C_1"/>
</dbReference>
<evidence type="ECO:0000256" key="9">
    <source>
        <dbReference type="ARBA" id="ARBA00023132"/>
    </source>
</evidence>
<keyword evidence="5" id="KW-0813">Transport</keyword>
<keyword evidence="16" id="KW-1185">Reference proteome</keyword>
<comment type="subcellular location">
    <subcellularLocation>
        <location evidence="1">Nucleus membrane</location>
        <topology evidence="1">Peripheral membrane protein</topology>
        <orientation evidence="1">Cytoplasmic side</orientation>
    </subcellularLocation>
    <subcellularLocation>
        <location evidence="3">Nucleus membrane</location>
        <topology evidence="3">Peripheral membrane protein</topology>
        <orientation evidence="3">Nucleoplasmic side</orientation>
    </subcellularLocation>
    <subcellularLocation>
        <location evidence="2">Nucleus</location>
        <location evidence="2">Nuclear pore complex</location>
    </subcellularLocation>
</comment>
<dbReference type="GO" id="GO:0036228">
    <property type="term" value="P:protein localization to nuclear inner membrane"/>
    <property type="evidence" value="ECO:0007669"/>
    <property type="project" value="TreeGrafter"/>
</dbReference>
<evidence type="ECO:0000256" key="2">
    <source>
        <dbReference type="ARBA" id="ARBA00004567"/>
    </source>
</evidence>
<evidence type="ECO:0000256" key="4">
    <source>
        <dbReference type="ARBA" id="ARBA00007373"/>
    </source>
</evidence>
<dbReference type="GO" id="GO:0044611">
    <property type="term" value="C:nuclear pore inner ring"/>
    <property type="evidence" value="ECO:0007669"/>
    <property type="project" value="TreeGrafter"/>
</dbReference>
<feature type="region of interest" description="Disordered" evidence="12">
    <location>
        <begin position="1"/>
        <end position="57"/>
    </location>
</feature>
<proteinExistence type="inferred from homology"/>
<evidence type="ECO:0000256" key="12">
    <source>
        <dbReference type="SAM" id="MobiDB-lite"/>
    </source>
</evidence>
<organism evidence="15 16">
    <name type="scientific">Lecanosticta acicola</name>
    <dbReference type="NCBI Taxonomy" id="111012"/>
    <lineage>
        <taxon>Eukaryota</taxon>
        <taxon>Fungi</taxon>
        <taxon>Dikarya</taxon>
        <taxon>Ascomycota</taxon>
        <taxon>Pezizomycotina</taxon>
        <taxon>Dothideomycetes</taxon>
        <taxon>Dothideomycetidae</taxon>
        <taxon>Mycosphaerellales</taxon>
        <taxon>Mycosphaerellaceae</taxon>
        <taxon>Lecanosticta</taxon>
    </lineage>
</organism>
<dbReference type="FunFam" id="1.20.58.1780:FF:000003">
    <property type="entry name" value="Non-repetitive nucleoporin, putative"/>
    <property type="match status" value="1"/>
</dbReference>
<accession>A0AAI8Z6K2</accession>
<dbReference type="InterPro" id="IPR042537">
    <property type="entry name" value="Nucleoporin_Nup155_C_2"/>
</dbReference>
<keyword evidence="10" id="KW-0472">Membrane</keyword>
<dbReference type="PANTHER" id="PTHR10350">
    <property type="entry name" value="NUCLEAR PORE COMPLEX PROTEIN NUP155"/>
    <property type="match status" value="1"/>
</dbReference>
<evidence type="ECO:0000256" key="11">
    <source>
        <dbReference type="ARBA" id="ARBA00023242"/>
    </source>
</evidence>
<feature type="domain" description="Nucleoporin Nup133/Nup155-like C-terminal" evidence="13">
    <location>
        <begin position="668"/>
        <end position="1340"/>
    </location>
</feature>
<dbReference type="Gene3D" id="1.25.40.450">
    <property type="entry name" value="Nucleoporin, helical domain, N-terminal subdomain"/>
    <property type="match status" value="1"/>
</dbReference>
<evidence type="ECO:0000256" key="7">
    <source>
        <dbReference type="ARBA" id="ARBA00022927"/>
    </source>
</evidence>
<dbReference type="GO" id="GO:0051292">
    <property type="term" value="P:nuclear pore complex assembly"/>
    <property type="evidence" value="ECO:0007669"/>
    <property type="project" value="UniProtKB-ARBA"/>
</dbReference>
<protein>
    <submittedName>
        <fullName evidence="15">Related to non-repetitive nucleoporin</fullName>
    </submittedName>
</protein>
<dbReference type="EMBL" id="CAVMBE010000085">
    <property type="protein sequence ID" value="CAK4033394.1"/>
    <property type="molecule type" value="Genomic_DNA"/>
</dbReference>
<reference evidence="15" key="1">
    <citation type="submission" date="2023-11" db="EMBL/GenBank/DDBJ databases">
        <authorList>
            <person name="Alioto T."/>
            <person name="Alioto T."/>
            <person name="Gomez Garrido J."/>
        </authorList>
    </citation>
    <scope>NUCLEOTIDE SEQUENCE</scope>
</reference>
<dbReference type="InterPro" id="IPR007187">
    <property type="entry name" value="Nucleoporin_Nup133/Nup155_C"/>
</dbReference>
<evidence type="ECO:0000256" key="6">
    <source>
        <dbReference type="ARBA" id="ARBA00022816"/>
    </source>
</evidence>
<dbReference type="InterPro" id="IPR014908">
    <property type="entry name" value="Nucleoporin_Nup133/Nup155_N"/>
</dbReference>
<evidence type="ECO:0000259" key="14">
    <source>
        <dbReference type="Pfam" id="PF08801"/>
    </source>
</evidence>
<evidence type="ECO:0000256" key="3">
    <source>
        <dbReference type="ARBA" id="ARBA00004620"/>
    </source>
</evidence>
<dbReference type="Gene3D" id="1.20.120.1880">
    <property type="entry name" value="Nucleoporin, helical C-terminal domain"/>
    <property type="match status" value="1"/>
</dbReference>
<dbReference type="GO" id="GO:0006405">
    <property type="term" value="P:RNA export from nucleus"/>
    <property type="evidence" value="ECO:0007669"/>
    <property type="project" value="TreeGrafter"/>
</dbReference>
<dbReference type="InterPro" id="IPR004870">
    <property type="entry name" value="Nucleoporin_Nup155"/>
</dbReference>
<dbReference type="PANTHER" id="PTHR10350:SF6">
    <property type="entry name" value="NUCLEAR PORE COMPLEX PROTEIN NUP155"/>
    <property type="match status" value="1"/>
</dbReference>
<sequence>MATVAAPATPQRPPVPGQWNTPGAGYQSIFGPQAASLRQTTQQAPASTTGTATTSQVDSPIQVAAKTINSALEMEQRFPEMESYITQGISGEYELPSSPAWLPFQKLKMHDLPPKLLEQANYSGMGMMMGIFPPVKHAWVALDNCLYLWDYTLPNPEIIGFEELTQPITAVKLVPPKPGVFISDIRHMIVICTANDMSLLGVAAQITSTGAQTIALYNTRMSIPIKGVGVGYIEASRKTGRIFFTGSLSDDIFEFQYQQEEGWFRGKCSRINHTKNSMNFVSENIHAVGKYFGPQPPTRKQLRQLVIDDTRNIMYSLSTTSEIKVWLIKERLEQSLTRPLSSLLQGTGHFSSRTELLTAREVRLVSISALPAAEARKISLMATTNTGCRLYLSLTRGYGYQVDAQNAPSSMQILHIRYPPKDPNATTTTAQQNQTALTAYNQPTSQVDTNSDYLKPTTMAYRFSPGYWMAFQPHPSDPDTKDRVFCSATDMARLQNTSDNTPLTSKFSEFGQWIDLPSEMQQVQSMTGDFGATGDPTGFGNELAAQYDTAASEFAIVTTTGVQTIRRRRLVDIFAGMMKYGSSDDEGLEGDIKKFIRIYGRAETAATALAVACGQGMDVAESRVANVTDPEVLEKARRAFIEHGGKPDYNTNAVVGNNGDPVQNVRASPRHDGMALYISRLVRSIWKVRIIKDSARPGAASQLESAIPVARLRSIQRDLTALKDFLDRNKSFIEGLAGPRALSKANTVQEERALQGEHKYMYSLLQLINSISEGISFVLTLFDETLEEILALLPEDSRNRTKELTFENLFCSPGGRDLAKELVKAIVNRNIANGSNVDTVAEALRRKCGSFCSSDDVVIFKAQEQVKRASETGSETEGGRVLLNESARLFQKVAASLTHENLESAVQSYVAMAFYAGAIQICLTVALEKDKSKRALAWMKEGKPADDEREKAFQSRQQCYELIFYTIAELEKATANVPDVLDGKSTLETKRRNEAYDLINNSDDVVFLTCLYDWYVQADEADRLLEIENHYVVEYLKIRSDSSRTHADLLWRYYAHHHDYLQAAEVQLLIATSNFDNLPLEKRIEYLSRARTNASTRQTVITDSRQTKQAILRQVSDLLELGIIQDELKDQIGNDTRATPQRRAEIISELNDKILSIDLLFHRYAQSAEYWDKVLLIYQAADHRNPADVRVAWTCLIQDEAFLAPAKYANSTRWEAVGSEVTAVGKRVKDSPAIFPIHLILPLLENFAHDLPRGEQPPENWAVDLLLALDIPHEALLPVLEQIYYSNEHPFVGSKRRLIAAKMVYLLNHWFTASDRNGDRVLFGSEENLEMVQECLKGLQRGEMDAVSRQAADGLIASIAQAMR</sequence>
<dbReference type="FunFam" id="1.25.40.450:FF:000002">
    <property type="entry name" value="Putative non-repetitive nucleoporin"/>
    <property type="match status" value="1"/>
</dbReference>
<evidence type="ECO:0000256" key="5">
    <source>
        <dbReference type="ARBA" id="ARBA00022448"/>
    </source>
</evidence>
<keyword evidence="9" id="KW-0906">Nuclear pore complex</keyword>
<dbReference type="InterPro" id="IPR042538">
    <property type="entry name" value="Nucleoporin_Nup155_C_3"/>
</dbReference>
<feature type="compositionally biased region" description="Low complexity" evidence="12">
    <location>
        <begin position="39"/>
        <end position="56"/>
    </location>
</feature>
<dbReference type="GO" id="GO:0006606">
    <property type="term" value="P:protein import into nucleus"/>
    <property type="evidence" value="ECO:0007669"/>
    <property type="project" value="TreeGrafter"/>
</dbReference>
<evidence type="ECO:0000256" key="10">
    <source>
        <dbReference type="ARBA" id="ARBA00023136"/>
    </source>
</evidence>
<name>A0AAI8Z6K2_9PEZI</name>
<dbReference type="Pfam" id="PF08801">
    <property type="entry name" value="Nucleoporin_N"/>
    <property type="match status" value="1"/>
</dbReference>
<evidence type="ECO:0000256" key="8">
    <source>
        <dbReference type="ARBA" id="ARBA00023010"/>
    </source>
</evidence>
<evidence type="ECO:0000256" key="1">
    <source>
        <dbReference type="ARBA" id="ARBA00004335"/>
    </source>
</evidence>
<dbReference type="GO" id="GO:0000972">
    <property type="term" value="P:transcription-dependent tethering of RNA polymerase II gene DNA at nuclear periphery"/>
    <property type="evidence" value="ECO:0007669"/>
    <property type="project" value="TreeGrafter"/>
</dbReference>
<dbReference type="GO" id="GO:0031965">
    <property type="term" value="C:nuclear membrane"/>
    <property type="evidence" value="ECO:0007669"/>
    <property type="project" value="UniProtKB-SubCell"/>
</dbReference>
<dbReference type="Proteomes" id="UP001296104">
    <property type="component" value="Unassembled WGS sequence"/>
</dbReference>
<keyword evidence="7" id="KW-0653">Protein transport</keyword>
<dbReference type="FunFam" id="1.25.40.440:FF:000001">
    <property type="entry name" value="Nuclear pore complex subunit"/>
    <property type="match status" value="1"/>
</dbReference>
<gene>
    <name evidence="15" type="ORF">LECACI_7A008552</name>
</gene>
<dbReference type="Gene3D" id="1.25.40.440">
    <property type="entry name" value="Nucleoporin, helical domain, central subdomain"/>
    <property type="match status" value="1"/>
</dbReference>